<dbReference type="InterPro" id="IPR006015">
    <property type="entry name" value="Universal_stress_UspA"/>
</dbReference>
<dbReference type="OrthoDB" id="107030at2157"/>
<evidence type="ECO:0000259" key="2">
    <source>
        <dbReference type="Pfam" id="PF00582"/>
    </source>
</evidence>
<dbReference type="EMBL" id="CP011564">
    <property type="protein sequence ID" value="ALG81303.1"/>
    <property type="molecule type" value="Genomic_DNA"/>
</dbReference>
<protein>
    <submittedName>
        <fullName evidence="3">UspA domain-containing protein</fullName>
    </submittedName>
</protein>
<feature type="domain" description="UspA" evidence="2">
    <location>
        <begin position="1"/>
        <end position="147"/>
    </location>
</feature>
<reference evidence="4 5" key="3">
    <citation type="journal article" date="2016" name="Stand. Genomic Sci.">
        <title>Complete genome sequence of 'Halanaeroarchaeum sulfurireducens' M27-SA2, a sulfur-reducing and acetate-oxidizing haloarchaeon from the deep-sea hypersaline anoxic lake Medee.</title>
        <authorList>
            <person name="Messina E."/>
            <person name="Sorokin D.Y."/>
            <person name="Kublanov I.V."/>
            <person name="Toshchakov S."/>
            <person name="Lopatina A."/>
            <person name="Arcadi E."/>
            <person name="Smedile F."/>
            <person name="La Spada G."/>
            <person name="La Cono V."/>
            <person name="Yakimov M.M."/>
        </authorList>
    </citation>
    <scope>NUCLEOTIDE SEQUENCE [LARGE SCALE GENOMIC DNA]</scope>
    <source>
        <strain evidence="4 5">M27-SA2</strain>
    </source>
</reference>
<dbReference type="EMBL" id="CP008874">
    <property type="protein sequence ID" value="AKH96901.1"/>
    <property type="molecule type" value="Genomic_DNA"/>
</dbReference>
<dbReference type="Proteomes" id="UP000069906">
    <property type="component" value="Chromosome"/>
</dbReference>
<dbReference type="PANTHER" id="PTHR46268:SF6">
    <property type="entry name" value="UNIVERSAL STRESS PROTEIN UP12"/>
    <property type="match status" value="1"/>
</dbReference>
<comment type="similarity">
    <text evidence="1">Belongs to the universal stress protein A family.</text>
</comment>
<dbReference type="KEGG" id="hsu:HLASF_0395"/>
<accession>A0A0F7P6V0</accession>
<proteinExistence type="inferred from homology"/>
<gene>
    <name evidence="3" type="primary">uspA8</name>
    <name evidence="4" type="ORF">HLASA_0394</name>
    <name evidence="3" type="ORF">HLASF_0395</name>
</gene>
<organism evidence="3 6">
    <name type="scientific">Halanaeroarchaeum sulfurireducens</name>
    <dbReference type="NCBI Taxonomy" id="1604004"/>
    <lineage>
        <taxon>Archaea</taxon>
        <taxon>Methanobacteriati</taxon>
        <taxon>Methanobacteriota</taxon>
        <taxon>Stenosarchaea group</taxon>
        <taxon>Halobacteria</taxon>
        <taxon>Halobacteriales</taxon>
        <taxon>Halobacteriaceae</taxon>
        <taxon>Halanaeroarchaeum</taxon>
    </lineage>
</organism>
<dbReference type="Gene3D" id="3.40.50.620">
    <property type="entry name" value="HUPs"/>
    <property type="match status" value="1"/>
</dbReference>
<dbReference type="GeneID" id="26009761"/>
<dbReference type="PANTHER" id="PTHR46268">
    <property type="entry name" value="STRESS RESPONSE PROTEIN NHAX"/>
    <property type="match status" value="1"/>
</dbReference>
<dbReference type="SUPFAM" id="SSF52402">
    <property type="entry name" value="Adenine nucleotide alpha hydrolases-like"/>
    <property type="match status" value="1"/>
</dbReference>
<dbReference type="STRING" id="1604004.HLASA_0394"/>
<name>A0A0F7P6V0_9EURY</name>
<evidence type="ECO:0000256" key="1">
    <source>
        <dbReference type="ARBA" id="ARBA00008791"/>
    </source>
</evidence>
<evidence type="ECO:0000313" key="5">
    <source>
        <dbReference type="Proteomes" id="UP000060390"/>
    </source>
</evidence>
<dbReference type="CDD" id="cd00293">
    <property type="entry name" value="USP-like"/>
    <property type="match status" value="1"/>
</dbReference>
<evidence type="ECO:0000313" key="4">
    <source>
        <dbReference type="EMBL" id="ALG81303.1"/>
    </source>
</evidence>
<dbReference type="InterPro" id="IPR006016">
    <property type="entry name" value="UspA"/>
</dbReference>
<dbReference type="InterPro" id="IPR014729">
    <property type="entry name" value="Rossmann-like_a/b/a_fold"/>
</dbReference>
<dbReference type="HOGENOM" id="CLU_049301_11_0_2"/>
<dbReference type="KEGG" id="hsf:HLASA_0394"/>
<reference evidence="3 6" key="1">
    <citation type="journal article" date="2015" name="ISME J.">
        <title>Elemental sulfur and acetate can support life of a novel strictly anaerobic haloarchaeon.</title>
        <authorList>
            <person name="Sorokin D.Y."/>
            <person name="Kublanov I.V."/>
            <person name="Gavrilov S.N."/>
            <person name="Rojo D."/>
            <person name="Roman P."/>
            <person name="Golyshin P.N."/>
            <person name="Slepak V.Z."/>
            <person name="Smedile F."/>
            <person name="Ferrer M."/>
            <person name="Messina E."/>
            <person name="La Cono V."/>
            <person name="Yakimov M.M."/>
        </authorList>
    </citation>
    <scope>NUCLEOTIDE SEQUENCE [LARGE SCALE GENOMIC DNA]</scope>
    <source>
        <strain evidence="3 6">HSR2</strain>
    </source>
</reference>
<sequence length="152" mass="16269">MYERILIPTDGSETAEAAIDHAVTLANNCGSEIHALYVANTQSITLTLGAEQVDRIRQGRFDEMPELREEAEAATGAVREKAEAKGIDVTEHHSGGVPHKMITKYAEDNDMDLIVIGSHGRSGVGKAILGSVAARTLRGTHIPTLVIDKRGA</sequence>
<dbReference type="Proteomes" id="UP000060390">
    <property type="component" value="Chromosome"/>
</dbReference>
<keyword evidence="6" id="KW-1185">Reference proteome</keyword>
<dbReference type="PRINTS" id="PR01438">
    <property type="entry name" value="UNVRSLSTRESS"/>
</dbReference>
<evidence type="ECO:0000313" key="3">
    <source>
        <dbReference type="EMBL" id="AKH96901.1"/>
    </source>
</evidence>
<dbReference type="RefSeq" id="WP_050047722.1">
    <property type="nucleotide sequence ID" value="NZ_CP008874.1"/>
</dbReference>
<evidence type="ECO:0000313" key="6">
    <source>
        <dbReference type="Proteomes" id="UP000069906"/>
    </source>
</evidence>
<dbReference type="AlphaFoldDB" id="A0A0F7P6V0"/>
<reference evidence="5" key="2">
    <citation type="submission" date="2015-05" db="EMBL/GenBank/DDBJ databases">
        <title>Complete genome sequence of Halanaeroarchaeum sulfurireducens type strain M27-SA2, a sulfate-reducer haloarchaeon from marine anoxic lake Medee.</title>
        <authorList>
            <person name="Messina E."/>
            <person name="Kublanov I.V."/>
            <person name="Toshchakov S."/>
            <person name="Arcadi E."/>
            <person name="La Spada G."/>
            <person name="La Cono V."/>
            <person name="Yakimov M.M."/>
        </authorList>
    </citation>
    <scope>NUCLEOTIDE SEQUENCE [LARGE SCALE GENOMIC DNA]</scope>
    <source>
        <strain evidence="5">M27-SA2</strain>
    </source>
</reference>
<dbReference type="Pfam" id="PF00582">
    <property type="entry name" value="Usp"/>
    <property type="match status" value="1"/>
</dbReference>